<feature type="transmembrane region" description="Helical" evidence="1">
    <location>
        <begin position="197"/>
        <end position="217"/>
    </location>
</feature>
<dbReference type="EMBL" id="BMRB01000001">
    <property type="protein sequence ID" value="GGS23370.1"/>
    <property type="molecule type" value="Genomic_DNA"/>
</dbReference>
<gene>
    <name evidence="2" type="ORF">GCM10010171_15470</name>
</gene>
<comment type="caution">
    <text evidence="2">The sequence shown here is derived from an EMBL/GenBank/DDBJ whole genome shotgun (WGS) entry which is preliminary data.</text>
</comment>
<reference evidence="2" key="1">
    <citation type="journal article" date="2014" name="Int. J. Syst. Evol. Microbiol.">
        <title>Complete genome sequence of Corynebacterium casei LMG S-19264T (=DSM 44701T), isolated from a smear-ripened cheese.</title>
        <authorList>
            <consortium name="US DOE Joint Genome Institute (JGI-PGF)"/>
            <person name="Walter F."/>
            <person name="Albersmeier A."/>
            <person name="Kalinowski J."/>
            <person name="Ruckert C."/>
        </authorList>
    </citation>
    <scope>NUCLEOTIDE SEQUENCE</scope>
    <source>
        <strain evidence="2">JCM 3276</strain>
    </source>
</reference>
<keyword evidence="1" id="KW-0472">Membrane</keyword>
<evidence type="ECO:0000313" key="2">
    <source>
        <dbReference type="EMBL" id="GGS23370.1"/>
    </source>
</evidence>
<proteinExistence type="predicted"/>
<evidence type="ECO:0000313" key="3">
    <source>
        <dbReference type="Proteomes" id="UP000660680"/>
    </source>
</evidence>
<dbReference type="RefSeq" id="WP_189209527.1">
    <property type="nucleotide sequence ID" value="NZ_BMRB01000001.1"/>
</dbReference>
<feature type="transmembrane region" description="Helical" evidence="1">
    <location>
        <begin position="120"/>
        <end position="139"/>
    </location>
</feature>
<dbReference type="AlphaFoldDB" id="A0A918G8A9"/>
<keyword evidence="3" id="KW-1185">Reference proteome</keyword>
<feature type="transmembrane region" description="Helical" evidence="1">
    <location>
        <begin position="145"/>
        <end position="164"/>
    </location>
</feature>
<keyword evidence="1" id="KW-1133">Transmembrane helix</keyword>
<keyword evidence="1" id="KW-0812">Transmembrane</keyword>
<feature type="transmembrane region" description="Helical" evidence="1">
    <location>
        <begin position="64"/>
        <end position="83"/>
    </location>
</feature>
<feature type="transmembrane region" description="Helical" evidence="1">
    <location>
        <begin position="14"/>
        <end position="32"/>
    </location>
</feature>
<dbReference type="Proteomes" id="UP000660680">
    <property type="component" value="Unassembled WGS sequence"/>
</dbReference>
<organism evidence="2 3">
    <name type="scientific">Actinokineospora fastidiosa</name>
    <dbReference type="NCBI Taxonomy" id="1816"/>
    <lineage>
        <taxon>Bacteria</taxon>
        <taxon>Bacillati</taxon>
        <taxon>Actinomycetota</taxon>
        <taxon>Actinomycetes</taxon>
        <taxon>Pseudonocardiales</taxon>
        <taxon>Pseudonocardiaceae</taxon>
        <taxon>Actinokineospora</taxon>
    </lineage>
</organism>
<accession>A0A918G8A9</accession>
<evidence type="ECO:0000256" key="1">
    <source>
        <dbReference type="SAM" id="Phobius"/>
    </source>
</evidence>
<feature type="transmembrane region" description="Helical" evidence="1">
    <location>
        <begin position="38"/>
        <end position="57"/>
    </location>
</feature>
<name>A0A918G8A9_9PSEU</name>
<protein>
    <submittedName>
        <fullName evidence="2">Uncharacterized protein</fullName>
    </submittedName>
</protein>
<feature type="transmembrane region" description="Helical" evidence="1">
    <location>
        <begin position="171"/>
        <end position="191"/>
    </location>
</feature>
<reference evidence="2" key="2">
    <citation type="submission" date="2020-09" db="EMBL/GenBank/DDBJ databases">
        <authorList>
            <person name="Sun Q."/>
            <person name="Ohkuma M."/>
        </authorList>
    </citation>
    <scope>NUCLEOTIDE SEQUENCE</scope>
    <source>
        <strain evidence="2">JCM 3276</strain>
    </source>
</reference>
<sequence length="233" mass="22814">MAVSPAQRGVVHKVLPLVLVLGALGFGVLTATGTRPVAVVPSLCFAAAVVAALSPAGRTLPGRIALGVVLVTAAAAITAVFVTTHDSDLTAVLIGLALLAVALVWLLSGETDRAAWPVTAYAPAVAAVCAALLMVVRFVQTSAEVSSLLHGGLSLLIAVLLAVASGTAGPARFALGALGVALSAALVYFLAIGGPGVPAIALAAVAAVAAVAAIGPLDKSRSAESSDARLPVR</sequence>
<feature type="transmembrane region" description="Helical" evidence="1">
    <location>
        <begin position="89"/>
        <end position="108"/>
    </location>
</feature>